<comment type="similarity">
    <text evidence="1">Belongs to the short-chain dehydrogenases/reductases (SDR) family.</text>
</comment>
<gene>
    <name evidence="2" type="ORF">H0G86_002621</name>
</gene>
<dbReference type="GO" id="GO:0016616">
    <property type="term" value="F:oxidoreductase activity, acting on the CH-OH group of donors, NAD or NADP as acceptor"/>
    <property type="evidence" value="ECO:0007669"/>
    <property type="project" value="TreeGrafter"/>
</dbReference>
<dbReference type="PRINTS" id="PR00081">
    <property type="entry name" value="GDHRDH"/>
</dbReference>
<evidence type="ECO:0008006" key="4">
    <source>
        <dbReference type="Google" id="ProtNLM"/>
    </source>
</evidence>
<evidence type="ECO:0000256" key="1">
    <source>
        <dbReference type="RuleBase" id="RU000363"/>
    </source>
</evidence>
<dbReference type="Pfam" id="PF00106">
    <property type="entry name" value="adh_short"/>
    <property type="match status" value="1"/>
</dbReference>
<proteinExistence type="inferred from homology"/>
<dbReference type="Gene3D" id="3.40.50.720">
    <property type="entry name" value="NAD(P)-binding Rossmann-like Domain"/>
    <property type="match status" value="1"/>
</dbReference>
<accession>A0A8G0PCC9</accession>
<dbReference type="InterPro" id="IPR036291">
    <property type="entry name" value="NAD(P)-bd_dom_sf"/>
</dbReference>
<dbReference type="CDD" id="cd05325">
    <property type="entry name" value="carb_red_sniffer_like_SDR_c"/>
    <property type="match status" value="1"/>
</dbReference>
<dbReference type="Proteomes" id="UP000826661">
    <property type="component" value="Chromosome II"/>
</dbReference>
<dbReference type="SUPFAM" id="SSF51735">
    <property type="entry name" value="NAD(P)-binding Rossmann-fold domains"/>
    <property type="match status" value="1"/>
</dbReference>
<dbReference type="InterPro" id="IPR002347">
    <property type="entry name" value="SDR_fam"/>
</dbReference>
<evidence type="ECO:0000313" key="3">
    <source>
        <dbReference type="Proteomes" id="UP000826661"/>
    </source>
</evidence>
<evidence type="ECO:0000313" key="2">
    <source>
        <dbReference type="EMBL" id="QYS95327.1"/>
    </source>
</evidence>
<dbReference type="PANTHER" id="PTHR45458:SF1">
    <property type="entry name" value="SHORT CHAIN DEHYDROGENASE"/>
    <property type="match status" value="1"/>
</dbReference>
<dbReference type="PANTHER" id="PTHR45458">
    <property type="entry name" value="SHORT-CHAIN DEHYDROGENASE/REDUCTASE SDR"/>
    <property type="match status" value="1"/>
</dbReference>
<dbReference type="EMBL" id="CP075865">
    <property type="protein sequence ID" value="QYS95327.1"/>
    <property type="molecule type" value="Genomic_DNA"/>
</dbReference>
<name>A0A8G0PCC9_9HYPO</name>
<dbReference type="InterPro" id="IPR052184">
    <property type="entry name" value="SDR_enzymes"/>
</dbReference>
<organism evidence="2 3">
    <name type="scientific">Trichoderma simmonsii</name>
    <dbReference type="NCBI Taxonomy" id="1491479"/>
    <lineage>
        <taxon>Eukaryota</taxon>
        <taxon>Fungi</taxon>
        <taxon>Dikarya</taxon>
        <taxon>Ascomycota</taxon>
        <taxon>Pezizomycotina</taxon>
        <taxon>Sordariomycetes</taxon>
        <taxon>Hypocreomycetidae</taxon>
        <taxon>Hypocreales</taxon>
        <taxon>Hypocreaceae</taxon>
        <taxon>Trichoderma</taxon>
    </lineage>
</organism>
<dbReference type="AlphaFoldDB" id="A0A8G0PCC9"/>
<dbReference type="PRINTS" id="PR00080">
    <property type="entry name" value="SDRFAMILY"/>
</dbReference>
<keyword evidence="3" id="KW-1185">Reference proteome</keyword>
<reference evidence="2 3" key="1">
    <citation type="journal article" date="2021" name="BMC Genomics">
        <title>Telomere-to-telomere genome assembly of asparaginase-producing Trichoderma simmonsii.</title>
        <authorList>
            <person name="Chung D."/>
            <person name="Kwon Y.M."/>
            <person name="Yang Y."/>
        </authorList>
    </citation>
    <scope>NUCLEOTIDE SEQUENCE [LARGE SCALE GENOMIC DNA]</scope>
    <source>
        <strain evidence="2 3">GH-Sj1</strain>
    </source>
</reference>
<sequence length="267" mass="29353">MRPSTPAAQRLALLVNLLTLPGRLINRRDFHSTLPTMQRTVLVIGANRGIGLNLARALAARNWNVIASVRPQTIEMKDPSVEKIKAVASSILEIDLTNQSTVANAAEKFGSQPLDVLINVAGLGPEPQMWYEHTSEILSEKFAVNTVGPFLTSKYFYPNLKTAKGSIINISSNKGSMSENNGEDLGYRLSKVALNMMTITMAREFEEHGDNIAVVAINPGYVATRMTNYRSKNIMEECIAGIVEVVEGLDMTKTGTFINWNGETLPW</sequence>
<protein>
    <recommendedName>
        <fullName evidence="4">NAD(P)-binding protein</fullName>
    </recommendedName>
</protein>